<sequence length="254" mass="29716">MSSMIPILKGKQLCFSEEDPSDVAFFVAEGDGEPEFDEDDEGDDKGYDENRKFDEFEENDMGLFVSSEYDEVDKEVDAVWETIDKMMDSRRKNRREARLKQEIEKYRALNQQMRTRMSDVSIEPITVAEYFESEFFPIIRSGAWANICFRLSMEDVYGCVDTFISGLLERIRGRILSTNGRMMRHKTWQISISRKISSDDPVLRKMVSKAKLTALSYEKTRFRPNSIVYDLKNAFLSYLGVFTILEKFYVFRAI</sequence>
<dbReference type="Pfam" id="PF06424">
    <property type="entry name" value="PRP1_N"/>
    <property type="match status" value="1"/>
</dbReference>
<feature type="coiled-coil region" evidence="1">
    <location>
        <begin position="89"/>
        <end position="116"/>
    </location>
</feature>
<protein>
    <recommendedName>
        <fullName evidence="3">PRP1 splicing factor N-terminal domain-containing protein</fullName>
    </recommendedName>
</protein>
<organism evidence="4 5">
    <name type="scientific">Punica granatum</name>
    <name type="common">Pomegranate</name>
    <dbReference type="NCBI Taxonomy" id="22663"/>
    <lineage>
        <taxon>Eukaryota</taxon>
        <taxon>Viridiplantae</taxon>
        <taxon>Streptophyta</taxon>
        <taxon>Embryophyta</taxon>
        <taxon>Tracheophyta</taxon>
        <taxon>Spermatophyta</taxon>
        <taxon>Magnoliopsida</taxon>
        <taxon>eudicotyledons</taxon>
        <taxon>Gunneridae</taxon>
        <taxon>Pentapetalae</taxon>
        <taxon>rosids</taxon>
        <taxon>malvids</taxon>
        <taxon>Myrtales</taxon>
        <taxon>Lythraceae</taxon>
        <taxon>Punica</taxon>
    </lineage>
</organism>
<dbReference type="GO" id="GO:0000398">
    <property type="term" value="P:mRNA splicing, via spliceosome"/>
    <property type="evidence" value="ECO:0007669"/>
    <property type="project" value="InterPro"/>
</dbReference>
<gene>
    <name evidence="4" type="ORF">CRG98_040665</name>
</gene>
<feature type="compositionally biased region" description="Acidic residues" evidence="2">
    <location>
        <begin position="30"/>
        <end position="43"/>
    </location>
</feature>
<evidence type="ECO:0000313" key="5">
    <source>
        <dbReference type="Proteomes" id="UP000233551"/>
    </source>
</evidence>
<accession>A0A2I0I4S6</accession>
<dbReference type="STRING" id="22663.A0A2I0I4S6"/>
<dbReference type="InterPro" id="IPR010491">
    <property type="entry name" value="PRP1_N"/>
</dbReference>
<feature type="region of interest" description="Disordered" evidence="2">
    <location>
        <begin position="29"/>
        <end position="48"/>
    </location>
</feature>
<name>A0A2I0I4S6_PUNGR</name>
<reference evidence="4 5" key="1">
    <citation type="submission" date="2017-11" db="EMBL/GenBank/DDBJ databases">
        <title>De-novo sequencing of pomegranate (Punica granatum L.) genome.</title>
        <authorList>
            <person name="Akparov Z."/>
            <person name="Amiraslanov A."/>
            <person name="Hajiyeva S."/>
            <person name="Abbasov M."/>
            <person name="Kaur K."/>
            <person name="Hamwieh A."/>
            <person name="Solovyev V."/>
            <person name="Salamov A."/>
            <person name="Braich B."/>
            <person name="Kosarev P."/>
            <person name="Mahmoud A."/>
            <person name="Hajiyev E."/>
            <person name="Babayeva S."/>
            <person name="Izzatullayeva V."/>
            <person name="Mammadov A."/>
            <person name="Mammadov A."/>
            <person name="Sharifova S."/>
            <person name="Ojaghi J."/>
            <person name="Eynullazada K."/>
            <person name="Bayramov B."/>
            <person name="Abdulazimova A."/>
            <person name="Shahmuradov I."/>
        </authorList>
    </citation>
    <scope>NUCLEOTIDE SEQUENCE [LARGE SCALE GENOMIC DNA]</scope>
    <source>
        <strain evidence="5">cv. AG2017</strain>
        <tissue evidence="4">Leaf</tissue>
    </source>
</reference>
<dbReference type="Proteomes" id="UP000233551">
    <property type="component" value="Unassembled WGS sequence"/>
</dbReference>
<keyword evidence="5" id="KW-1185">Reference proteome</keyword>
<evidence type="ECO:0000313" key="4">
    <source>
        <dbReference type="EMBL" id="PKI38957.1"/>
    </source>
</evidence>
<dbReference type="AlphaFoldDB" id="A0A2I0I4S6"/>
<evidence type="ECO:0000259" key="3">
    <source>
        <dbReference type="Pfam" id="PF06424"/>
    </source>
</evidence>
<feature type="domain" description="PRP1 splicing factor N-terminal" evidence="3">
    <location>
        <begin position="37"/>
        <end position="120"/>
    </location>
</feature>
<comment type="caution">
    <text evidence="4">The sequence shown here is derived from an EMBL/GenBank/DDBJ whole genome shotgun (WGS) entry which is preliminary data.</text>
</comment>
<keyword evidence="1" id="KW-0175">Coiled coil</keyword>
<dbReference type="EMBL" id="PGOL01003952">
    <property type="protein sequence ID" value="PKI38957.1"/>
    <property type="molecule type" value="Genomic_DNA"/>
</dbReference>
<evidence type="ECO:0000256" key="2">
    <source>
        <dbReference type="SAM" id="MobiDB-lite"/>
    </source>
</evidence>
<evidence type="ECO:0000256" key="1">
    <source>
        <dbReference type="SAM" id="Coils"/>
    </source>
</evidence>
<proteinExistence type="predicted"/>